<accession>A0A179B383</accession>
<comment type="similarity">
    <text evidence="5">Belongs to the glutamate--cysteine ligase type 2 family. YbdK subfamily.</text>
</comment>
<dbReference type="Gene3D" id="3.30.590.20">
    <property type="match status" value="1"/>
</dbReference>
<evidence type="ECO:0000313" key="7">
    <source>
        <dbReference type="Proteomes" id="UP000078368"/>
    </source>
</evidence>
<dbReference type="AlphaFoldDB" id="A0A179B383"/>
<evidence type="ECO:0000313" key="6">
    <source>
        <dbReference type="EMBL" id="OAP86152.1"/>
    </source>
</evidence>
<dbReference type="STRING" id="1823756.A4H34_02970"/>
<dbReference type="GO" id="GO:0005524">
    <property type="term" value="F:ATP binding"/>
    <property type="evidence" value="ECO:0007669"/>
    <property type="project" value="UniProtKB-KW"/>
</dbReference>
<dbReference type="SUPFAM" id="SSF55931">
    <property type="entry name" value="Glutamine synthetase/guanido kinase"/>
    <property type="match status" value="1"/>
</dbReference>
<proteinExistence type="inferred from homology"/>
<keyword evidence="1 5" id="KW-0436">Ligase</keyword>
<dbReference type="InterPro" id="IPR011793">
    <property type="entry name" value="YbdK"/>
</dbReference>
<dbReference type="PANTHER" id="PTHR36510">
    <property type="entry name" value="GLUTAMATE--CYSTEINE LIGASE 2-RELATED"/>
    <property type="match status" value="1"/>
</dbReference>
<evidence type="ECO:0000256" key="2">
    <source>
        <dbReference type="ARBA" id="ARBA00022741"/>
    </source>
</evidence>
<dbReference type="HAMAP" id="MF_01609">
    <property type="entry name" value="Glu_cys_ligase_2"/>
    <property type="match status" value="1"/>
</dbReference>
<organism evidence="6 7">
    <name type="scientific">Peptidiphaga gingivicola</name>
    <dbReference type="NCBI Taxonomy" id="2741497"/>
    <lineage>
        <taxon>Bacteria</taxon>
        <taxon>Bacillati</taxon>
        <taxon>Actinomycetota</taxon>
        <taxon>Actinomycetes</taxon>
        <taxon>Actinomycetales</taxon>
        <taxon>Actinomycetaceae</taxon>
        <taxon>Peptidiphaga</taxon>
    </lineage>
</organism>
<dbReference type="RefSeq" id="WP_009197834.1">
    <property type="nucleotide sequence ID" value="NZ_LVZK01000001.1"/>
</dbReference>
<evidence type="ECO:0000256" key="3">
    <source>
        <dbReference type="ARBA" id="ARBA00022840"/>
    </source>
</evidence>
<keyword evidence="2 5" id="KW-0547">Nucleotide-binding</keyword>
<evidence type="ECO:0000256" key="4">
    <source>
        <dbReference type="ARBA" id="ARBA00048819"/>
    </source>
</evidence>
<dbReference type="EC" id="6.3.2.2" evidence="5"/>
<gene>
    <name evidence="6" type="ORF">A4H34_02970</name>
</gene>
<keyword evidence="7" id="KW-1185">Reference proteome</keyword>
<name>A0A179B383_9ACTO</name>
<sequence length="387" mass="42119">MSIAFRDSERSTVGLEWEVQIVDPKTLKLGHNAKWILAEVRRRGCSLVKGEMHQNMLEFVSRKRVSVAECAADMEEAIDAALPYAEELGVGFSGGGSHPFAHPSDQPVSETARYRELVERTRYWGRQMVIFGTHVHVGVEDRRKVAPIHNFLSAKIGHLLGISAASPYWDDVDTGYADNRAMMFQQLPTAGLPMHLNSWGDLERIAGDLVDVGAIREYNEIRWDVRPSPGFGTIEVRACDSATNLAEIRAIAAFVHALVETASRELDAGRPLLSLPFHLLETNKWRGARYGAHAELVESADGECAPLAETLPDLLAWIEPAAEFLGCAEDLAAVPELIASPAADRLRAAAGPDGDLKAVAAHALAEFNAGRPIQPDPIGADPTAENP</sequence>
<dbReference type="OrthoDB" id="9769628at2"/>
<evidence type="ECO:0000256" key="1">
    <source>
        <dbReference type="ARBA" id="ARBA00022598"/>
    </source>
</evidence>
<reference evidence="6 7" key="1">
    <citation type="submission" date="2016-04" db="EMBL/GenBank/DDBJ databases">
        <title>Peptidophaga gingivicola gen. nov., sp. nov., isolated from human subgingival plaque.</title>
        <authorList>
            <person name="Beall C.J."/>
            <person name="Mokrzan E.M."/>
            <person name="Griffen A.L."/>
            <person name="Leys E.J."/>
        </authorList>
    </citation>
    <scope>NUCLEOTIDE SEQUENCE [LARGE SCALE GENOMIC DNA]</scope>
    <source>
        <strain evidence="6 7">BA112</strain>
    </source>
</reference>
<evidence type="ECO:0000256" key="5">
    <source>
        <dbReference type="HAMAP-Rule" id="MF_01609"/>
    </source>
</evidence>
<protein>
    <recommendedName>
        <fullName evidence="5">Putative glutamate--cysteine ligase 2</fullName>
        <ecNumber evidence="5">6.3.2.2</ecNumber>
    </recommendedName>
    <alternativeName>
        <fullName evidence="5">Gamma-glutamylcysteine synthetase 2</fullName>
        <shortName evidence="5">GCS 2</shortName>
        <shortName evidence="5">Gamma-GCS 2</shortName>
    </alternativeName>
</protein>
<comment type="caution">
    <text evidence="6">The sequence shown here is derived from an EMBL/GenBank/DDBJ whole genome shotgun (WGS) entry which is preliminary data.</text>
</comment>
<dbReference type="Proteomes" id="UP000078368">
    <property type="component" value="Unassembled WGS sequence"/>
</dbReference>
<dbReference type="InterPro" id="IPR006336">
    <property type="entry name" value="GCS2"/>
</dbReference>
<comment type="function">
    <text evidence="5">ATP-dependent carboxylate-amine ligase which exhibits weak glutamate--cysteine ligase activity.</text>
</comment>
<dbReference type="PANTHER" id="PTHR36510:SF1">
    <property type="entry name" value="GLUTAMATE--CYSTEINE LIGASE 2-RELATED"/>
    <property type="match status" value="1"/>
</dbReference>
<dbReference type="EMBL" id="LVZK01000001">
    <property type="protein sequence ID" value="OAP86152.1"/>
    <property type="molecule type" value="Genomic_DNA"/>
</dbReference>
<comment type="catalytic activity">
    <reaction evidence="4 5">
        <text>L-cysteine + L-glutamate + ATP = gamma-L-glutamyl-L-cysteine + ADP + phosphate + H(+)</text>
        <dbReference type="Rhea" id="RHEA:13285"/>
        <dbReference type="ChEBI" id="CHEBI:15378"/>
        <dbReference type="ChEBI" id="CHEBI:29985"/>
        <dbReference type="ChEBI" id="CHEBI:30616"/>
        <dbReference type="ChEBI" id="CHEBI:35235"/>
        <dbReference type="ChEBI" id="CHEBI:43474"/>
        <dbReference type="ChEBI" id="CHEBI:58173"/>
        <dbReference type="ChEBI" id="CHEBI:456216"/>
        <dbReference type="EC" id="6.3.2.2"/>
    </reaction>
</comment>
<dbReference type="InterPro" id="IPR050141">
    <property type="entry name" value="GCL_type2/YbdK_subfam"/>
</dbReference>
<keyword evidence="3 5" id="KW-0067">ATP-binding</keyword>
<dbReference type="NCBIfam" id="TIGR02050">
    <property type="entry name" value="gshA_cyan_rel"/>
    <property type="match status" value="1"/>
</dbReference>
<dbReference type="InterPro" id="IPR014746">
    <property type="entry name" value="Gln_synth/guanido_kin_cat_dom"/>
</dbReference>
<dbReference type="GO" id="GO:0004357">
    <property type="term" value="F:glutamate-cysteine ligase activity"/>
    <property type="evidence" value="ECO:0007669"/>
    <property type="project" value="UniProtKB-EC"/>
</dbReference>
<dbReference type="GO" id="GO:0042398">
    <property type="term" value="P:modified amino acid biosynthetic process"/>
    <property type="evidence" value="ECO:0007669"/>
    <property type="project" value="InterPro"/>
</dbReference>
<dbReference type="Pfam" id="PF04107">
    <property type="entry name" value="GCS2"/>
    <property type="match status" value="1"/>
</dbReference>